<dbReference type="EC" id="3.1.3.5" evidence="3"/>
<name>A0A841BKY5_9ACTN</name>
<dbReference type="InterPro" id="IPR030048">
    <property type="entry name" value="SurE"/>
</dbReference>
<protein>
    <recommendedName>
        <fullName evidence="3">5'-nucleotidase</fullName>
        <ecNumber evidence="3">3.1.3.5</ecNumber>
    </recommendedName>
</protein>
<evidence type="ECO:0000256" key="2">
    <source>
        <dbReference type="ARBA" id="ARBA00011062"/>
    </source>
</evidence>
<evidence type="ECO:0000313" key="8">
    <source>
        <dbReference type="Proteomes" id="UP000587527"/>
    </source>
</evidence>
<comment type="similarity">
    <text evidence="2">Belongs to the SurE nucleotidase family.</text>
</comment>
<dbReference type="GO" id="GO:0008253">
    <property type="term" value="F:5'-nucleotidase activity"/>
    <property type="evidence" value="ECO:0007669"/>
    <property type="project" value="UniProtKB-EC"/>
</dbReference>
<keyword evidence="5 7" id="KW-0378">Hydrolase</keyword>
<feature type="domain" description="Survival protein SurE-like phosphatase/nucleotidase" evidence="6">
    <location>
        <begin position="4"/>
        <end position="191"/>
    </location>
</feature>
<dbReference type="AlphaFoldDB" id="A0A841BKY5"/>
<dbReference type="EMBL" id="JACHMN010000001">
    <property type="protein sequence ID" value="MBB5867653.1"/>
    <property type="molecule type" value="Genomic_DNA"/>
</dbReference>
<dbReference type="PANTHER" id="PTHR30457">
    <property type="entry name" value="5'-NUCLEOTIDASE SURE"/>
    <property type="match status" value="1"/>
</dbReference>
<gene>
    <name evidence="7" type="ORF">F4553_001032</name>
</gene>
<dbReference type="InterPro" id="IPR002828">
    <property type="entry name" value="SurE-like_Pase/nucleotidase"/>
</dbReference>
<dbReference type="PANTHER" id="PTHR30457:SF0">
    <property type="entry name" value="PHOSPHATASE, PUTATIVE (AFU_ORTHOLOGUE AFUA_4G01070)-RELATED"/>
    <property type="match status" value="1"/>
</dbReference>
<evidence type="ECO:0000256" key="4">
    <source>
        <dbReference type="ARBA" id="ARBA00022723"/>
    </source>
</evidence>
<evidence type="ECO:0000313" key="7">
    <source>
        <dbReference type="EMBL" id="MBB5867653.1"/>
    </source>
</evidence>
<evidence type="ECO:0000256" key="1">
    <source>
        <dbReference type="ARBA" id="ARBA00000815"/>
    </source>
</evidence>
<dbReference type="SUPFAM" id="SSF64167">
    <property type="entry name" value="SurE-like"/>
    <property type="match status" value="1"/>
</dbReference>
<comment type="caution">
    <text evidence="7">The sequence shown here is derived from an EMBL/GenBank/DDBJ whole genome shotgun (WGS) entry which is preliminary data.</text>
</comment>
<dbReference type="InterPro" id="IPR036523">
    <property type="entry name" value="SurE-like_sf"/>
</dbReference>
<comment type="catalytic activity">
    <reaction evidence="1">
        <text>a ribonucleoside 5'-phosphate + H2O = a ribonucleoside + phosphate</text>
        <dbReference type="Rhea" id="RHEA:12484"/>
        <dbReference type="ChEBI" id="CHEBI:15377"/>
        <dbReference type="ChEBI" id="CHEBI:18254"/>
        <dbReference type="ChEBI" id="CHEBI:43474"/>
        <dbReference type="ChEBI" id="CHEBI:58043"/>
        <dbReference type="EC" id="3.1.3.5"/>
    </reaction>
</comment>
<proteinExistence type="inferred from homology"/>
<evidence type="ECO:0000256" key="5">
    <source>
        <dbReference type="ARBA" id="ARBA00022801"/>
    </source>
</evidence>
<evidence type="ECO:0000259" key="6">
    <source>
        <dbReference type="Pfam" id="PF01975"/>
    </source>
</evidence>
<accession>A0A841BKY5</accession>
<dbReference type="Gene3D" id="3.40.1210.10">
    <property type="entry name" value="Survival protein SurE-like phosphatase/nucleotidase"/>
    <property type="match status" value="1"/>
</dbReference>
<sequence>MTRVLITNDDGIDSPGLHALARMAAAQGFDVVVAAPASDTSGASASLTAVQESGRIVTTRRELPDLPDIAGYAVSASPALIALIATRGAFGPPPDLVLSGINRGGNIGHAVLHSGTVGAALTASAQGCPALAVSLASEWAADGTESHWESAATVAAGLLAEALAAPPGVVLNVNVPDLPFDKVGGVRRATLAAFGMVQTSVEAGDGFVRMTIAEAKETPVPGTDAAALADGYACVTPLRAITEA</sequence>
<organism evidence="7 8">
    <name type="scientific">Allocatelliglobosispora scoriae</name>
    <dbReference type="NCBI Taxonomy" id="643052"/>
    <lineage>
        <taxon>Bacteria</taxon>
        <taxon>Bacillati</taxon>
        <taxon>Actinomycetota</taxon>
        <taxon>Actinomycetes</taxon>
        <taxon>Micromonosporales</taxon>
        <taxon>Micromonosporaceae</taxon>
        <taxon>Allocatelliglobosispora</taxon>
    </lineage>
</organism>
<dbReference type="Proteomes" id="UP000587527">
    <property type="component" value="Unassembled WGS sequence"/>
</dbReference>
<dbReference type="GO" id="GO:0046872">
    <property type="term" value="F:metal ion binding"/>
    <property type="evidence" value="ECO:0007669"/>
    <property type="project" value="UniProtKB-KW"/>
</dbReference>
<dbReference type="RefSeq" id="WP_184832659.1">
    <property type="nucleotide sequence ID" value="NZ_JACHMN010000001.1"/>
</dbReference>
<keyword evidence="4" id="KW-0479">Metal-binding</keyword>
<evidence type="ECO:0000256" key="3">
    <source>
        <dbReference type="ARBA" id="ARBA00012643"/>
    </source>
</evidence>
<keyword evidence="8" id="KW-1185">Reference proteome</keyword>
<reference evidence="7 8" key="1">
    <citation type="submission" date="2020-08" db="EMBL/GenBank/DDBJ databases">
        <title>Sequencing the genomes of 1000 actinobacteria strains.</title>
        <authorList>
            <person name="Klenk H.-P."/>
        </authorList>
    </citation>
    <scope>NUCLEOTIDE SEQUENCE [LARGE SCALE GENOMIC DNA]</scope>
    <source>
        <strain evidence="7 8">DSM 45362</strain>
    </source>
</reference>
<dbReference type="Pfam" id="PF01975">
    <property type="entry name" value="SurE"/>
    <property type="match status" value="1"/>
</dbReference>